<feature type="compositionally biased region" description="Pro residues" evidence="1">
    <location>
        <begin position="263"/>
        <end position="273"/>
    </location>
</feature>
<keyword evidence="3" id="KW-1185">Reference proteome</keyword>
<dbReference type="AlphaFoldDB" id="A0A2J8A847"/>
<protein>
    <submittedName>
        <fullName evidence="2">Uncharacterized protein</fullName>
    </submittedName>
</protein>
<name>A0A2J8A847_9CHLO</name>
<feature type="region of interest" description="Disordered" evidence="1">
    <location>
        <begin position="1"/>
        <end position="39"/>
    </location>
</feature>
<feature type="region of interest" description="Disordered" evidence="1">
    <location>
        <begin position="238"/>
        <end position="375"/>
    </location>
</feature>
<evidence type="ECO:0000256" key="1">
    <source>
        <dbReference type="SAM" id="MobiDB-lite"/>
    </source>
</evidence>
<feature type="compositionally biased region" description="Low complexity" evidence="1">
    <location>
        <begin position="176"/>
        <end position="196"/>
    </location>
</feature>
<dbReference type="EMBL" id="PGGS01000119">
    <property type="protein sequence ID" value="PNH08709.1"/>
    <property type="molecule type" value="Genomic_DNA"/>
</dbReference>
<comment type="caution">
    <text evidence="2">The sequence shown here is derived from an EMBL/GenBank/DDBJ whole genome shotgun (WGS) entry which is preliminary data.</text>
</comment>
<dbReference type="OrthoDB" id="676979at2759"/>
<evidence type="ECO:0000313" key="2">
    <source>
        <dbReference type="EMBL" id="PNH08709.1"/>
    </source>
</evidence>
<reference evidence="2 3" key="1">
    <citation type="journal article" date="2017" name="Mol. Biol. Evol.">
        <title>The 4-celled Tetrabaena socialis nuclear genome reveals the essential components for genetic control of cell number at the origin of multicellularity in the volvocine lineage.</title>
        <authorList>
            <person name="Featherston J."/>
            <person name="Arakaki Y."/>
            <person name="Hanschen E.R."/>
            <person name="Ferris P.J."/>
            <person name="Michod R.E."/>
            <person name="Olson B.J.S.C."/>
            <person name="Nozaki H."/>
            <person name="Durand P.M."/>
        </authorList>
    </citation>
    <scope>NUCLEOTIDE SEQUENCE [LARGE SCALE GENOMIC DNA]</scope>
    <source>
        <strain evidence="2 3">NIES-571</strain>
    </source>
</reference>
<gene>
    <name evidence="2" type="ORF">TSOC_004730</name>
</gene>
<accession>A0A2J8A847</accession>
<feature type="region of interest" description="Disordered" evidence="1">
    <location>
        <begin position="174"/>
        <end position="196"/>
    </location>
</feature>
<organism evidence="2 3">
    <name type="scientific">Tetrabaena socialis</name>
    <dbReference type="NCBI Taxonomy" id="47790"/>
    <lineage>
        <taxon>Eukaryota</taxon>
        <taxon>Viridiplantae</taxon>
        <taxon>Chlorophyta</taxon>
        <taxon>core chlorophytes</taxon>
        <taxon>Chlorophyceae</taxon>
        <taxon>CS clade</taxon>
        <taxon>Chlamydomonadales</taxon>
        <taxon>Tetrabaenaceae</taxon>
        <taxon>Tetrabaena</taxon>
    </lineage>
</organism>
<feature type="compositionally biased region" description="Low complexity" evidence="1">
    <location>
        <begin position="279"/>
        <end position="319"/>
    </location>
</feature>
<evidence type="ECO:0000313" key="3">
    <source>
        <dbReference type="Proteomes" id="UP000236333"/>
    </source>
</evidence>
<proteinExistence type="predicted"/>
<sequence>MGERILDLPVNSPQHSGGGANGVNGVNGSSKLTQGSGDAFGGSLARDLRKWKGAAAQAPTPGSGGGGAERARVAAVLGGGNGLSLTLLQGGQLDPKALLEELKRWKLETADKVLFVDPDEASSAADWVGAEGSGIAATAADNLRTDILHLGSGLEAVATGLDVYALGLALDRGPEPASSPTLPSSPSLVPARPPAGAAAASRRKMVLAKVVRDIAADSVGSSGASISEILAGLRPVHAPHGKGGGGHVPSIAWGPGPADAPASPSPSASPAPSPHHQSHYQPQHQPQQQQLQQHPLPQGTQRSGSGQSVCSSSGQSDQGQPGGAAAGPHSHPSRPGSREEAAAAGSGGAHGALLRQRSGSRVPGLPAGPSAPQAPYRILSVAGEVDVRGSNPQPMRRLDEG</sequence>
<dbReference type="Proteomes" id="UP000236333">
    <property type="component" value="Unassembled WGS sequence"/>
</dbReference>